<evidence type="ECO:0000256" key="1">
    <source>
        <dbReference type="SAM" id="MobiDB-lite"/>
    </source>
</evidence>
<dbReference type="AlphaFoldDB" id="A0A8J5I4W5"/>
<name>A0A8J5I4W5_ZINOF</name>
<comment type="caution">
    <text evidence="4">The sequence shown here is derived from an EMBL/GenBank/DDBJ whole genome shotgun (WGS) entry which is preliminary data.</text>
</comment>
<feature type="region of interest" description="Disordered" evidence="1">
    <location>
        <begin position="1"/>
        <end position="39"/>
    </location>
</feature>
<evidence type="ECO:0000313" key="5">
    <source>
        <dbReference type="Proteomes" id="UP000734854"/>
    </source>
</evidence>
<dbReference type="PANTHER" id="PTHR14791:SF39">
    <property type="entry name" value="OS12G0233100 PROTEIN"/>
    <property type="match status" value="1"/>
</dbReference>
<proteinExistence type="predicted"/>
<dbReference type="EMBL" id="JACMSC010000004">
    <property type="protein sequence ID" value="KAG6524134.1"/>
    <property type="molecule type" value="Genomic_DNA"/>
</dbReference>
<reference evidence="4 5" key="1">
    <citation type="submission" date="2020-08" db="EMBL/GenBank/DDBJ databases">
        <title>Plant Genome Project.</title>
        <authorList>
            <person name="Zhang R.-G."/>
        </authorList>
    </citation>
    <scope>NUCLEOTIDE SEQUENCE [LARGE SCALE GENOMIC DNA]</scope>
    <source>
        <tissue evidence="4">Rhizome</tissue>
    </source>
</reference>
<feature type="compositionally biased region" description="Polar residues" evidence="1">
    <location>
        <begin position="7"/>
        <end position="39"/>
    </location>
</feature>
<protein>
    <recommendedName>
        <fullName evidence="2">WW domain-containing protein</fullName>
    </recommendedName>
</protein>
<feature type="domain" description="WW" evidence="2">
    <location>
        <begin position="49"/>
        <end position="83"/>
    </location>
</feature>
<dbReference type="InterPro" id="IPR051105">
    <property type="entry name" value="WWC/KIBRA_Hippo_Reg"/>
</dbReference>
<dbReference type="PANTHER" id="PTHR14791">
    <property type="entry name" value="BOMB/KIRA PROTEINS"/>
    <property type="match status" value="1"/>
</dbReference>
<evidence type="ECO:0000313" key="3">
    <source>
        <dbReference type="EMBL" id="KAG6524134.1"/>
    </source>
</evidence>
<evidence type="ECO:0000259" key="2">
    <source>
        <dbReference type="PROSITE" id="PS50020"/>
    </source>
</evidence>
<sequence>MEHTELSLGQPQSISTEETDPISTTKRKQQSIWSNPVNQSGNIDLQLDDPLPLDWEQCLDLESGNMYYLNRRTMKKRWMRPKERSMDLDLNISVFPFSEGKTTYTAQEMKKQCSSSSNMVALVCVHCHLLVMMFKSSPHCPNCNYLHSLPLQDVSHHNLEAAKPLETLNLLH</sequence>
<dbReference type="Proteomes" id="UP000734854">
    <property type="component" value="Unassembled WGS sequence"/>
</dbReference>
<gene>
    <name evidence="4" type="ORF">ZIOFF_010101</name>
    <name evidence="3" type="ORF">ZIOFF_014025</name>
</gene>
<dbReference type="PROSITE" id="PS50020">
    <property type="entry name" value="WW_DOMAIN_2"/>
    <property type="match status" value="1"/>
</dbReference>
<accession>A0A8J5I4W5</accession>
<dbReference type="EMBL" id="JACMSC010000003">
    <property type="protein sequence ID" value="KAG6527965.1"/>
    <property type="molecule type" value="Genomic_DNA"/>
</dbReference>
<organism evidence="4 5">
    <name type="scientific">Zingiber officinale</name>
    <name type="common">Ginger</name>
    <name type="synonym">Amomum zingiber</name>
    <dbReference type="NCBI Taxonomy" id="94328"/>
    <lineage>
        <taxon>Eukaryota</taxon>
        <taxon>Viridiplantae</taxon>
        <taxon>Streptophyta</taxon>
        <taxon>Embryophyta</taxon>
        <taxon>Tracheophyta</taxon>
        <taxon>Spermatophyta</taxon>
        <taxon>Magnoliopsida</taxon>
        <taxon>Liliopsida</taxon>
        <taxon>Zingiberales</taxon>
        <taxon>Zingiberaceae</taxon>
        <taxon>Zingiber</taxon>
    </lineage>
</organism>
<dbReference type="InterPro" id="IPR001202">
    <property type="entry name" value="WW_dom"/>
</dbReference>
<keyword evidence="5" id="KW-1185">Reference proteome</keyword>
<evidence type="ECO:0000313" key="4">
    <source>
        <dbReference type="EMBL" id="KAG6527965.1"/>
    </source>
</evidence>
<dbReference type="OrthoDB" id="670666at2759"/>